<dbReference type="Proteomes" id="UP000319619">
    <property type="component" value="Unassembled WGS sequence"/>
</dbReference>
<feature type="chain" id="PRO_5022040703" evidence="1">
    <location>
        <begin position="21"/>
        <end position="279"/>
    </location>
</feature>
<sequence length="279" mass="31289">MRKSIILLVTLILAEFQVNASEPVSARVQGMGGAGVALPTDVSAVYWNPAGLYLQNRMAMDFSFRFDELNLPDNWGFSYLNYSRSTRHGAGLGIYRFLDKGHLDGGNALAILMATVYKTPIGLPVGLSFKYINERWSDEDREGYWTGDLGFLLPYGPWLFSACVQSITHPGSHLVPYRILTGLSWTMNGKITAAVQGSALEWEDLQDFDLPEWRIGAEIRLSDSFAGQGGWVSAGSDEYWTFGLSIIQKRRARLSCAYHWYPTGGNNDRFYLSYGYFLQ</sequence>
<name>A0A532UTY7_UNCL8</name>
<protein>
    <submittedName>
        <fullName evidence="2">Uncharacterized protein</fullName>
    </submittedName>
</protein>
<dbReference type="AlphaFoldDB" id="A0A532UTY7"/>
<organism evidence="2 3">
    <name type="scientific">candidate division LCP-89 bacterium B3_LCP</name>
    <dbReference type="NCBI Taxonomy" id="2012998"/>
    <lineage>
        <taxon>Bacteria</taxon>
        <taxon>Pseudomonadati</taxon>
        <taxon>Bacteria division LCP-89</taxon>
    </lineage>
</organism>
<evidence type="ECO:0000313" key="2">
    <source>
        <dbReference type="EMBL" id="TKJ38408.1"/>
    </source>
</evidence>
<accession>A0A532UTY7</accession>
<dbReference type="Gene3D" id="2.40.160.60">
    <property type="entry name" value="Outer membrane protein transport protein (OMPP1/FadL/TodX)"/>
    <property type="match status" value="1"/>
</dbReference>
<evidence type="ECO:0000313" key="3">
    <source>
        <dbReference type="Proteomes" id="UP000319619"/>
    </source>
</evidence>
<gene>
    <name evidence="2" type="ORF">CEE37_12880</name>
</gene>
<dbReference type="SUPFAM" id="SSF56935">
    <property type="entry name" value="Porins"/>
    <property type="match status" value="1"/>
</dbReference>
<dbReference type="EMBL" id="NJBN01000010">
    <property type="protein sequence ID" value="TKJ38408.1"/>
    <property type="molecule type" value="Genomic_DNA"/>
</dbReference>
<reference evidence="2 3" key="1">
    <citation type="submission" date="2017-06" db="EMBL/GenBank/DDBJ databases">
        <title>Novel microbial phyla capable of carbon fixation and sulfur reduction in deep-sea sediments.</title>
        <authorList>
            <person name="Huang J."/>
            <person name="Baker B."/>
            <person name="Wang Y."/>
        </authorList>
    </citation>
    <scope>NUCLEOTIDE SEQUENCE [LARGE SCALE GENOMIC DNA]</scope>
    <source>
        <strain evidence="2">B3_LCP</strain>
    </source>
</reference>
<proteinExistence type="predicted"/>
<comment type="caution">
    <text evidence="2">The sequence shown here is derived from an EMBL/GenBank/DDBJ whole genome shotgun (WGS) entry which is preliminary data.</text>
</comment>
<feature type="signal peptide" evidence="1">
    <location>
        <begin position="1"/>
        <end position="20"/>
    </location>
</feature>
<evidence type="ECO:0000256" key="1">
    <source>
        <dbReference type="SAM" id="SignalP"/>
    </source>
</evidence>
<keyword evidence="1" id="KW-0732">Signal</keyword>